<evidence type="ECO:0000313" key="1">
    <source>
        <dbReference type="EMBL" id="CEG59707.1"/>
    </source>
</evidence>
<dbReference type="EMBL" id="LN614830">
    <property type="protein sequence ID" value="CEG59707.1"/>
    <property type="molecule type" value="Genomic_DNA"/>
</dbReference>
<dbReference type="PATRIC" id="fig|451.8.peg.1897"/>
<name>A0A098GCJ5_LEGMI</name>
<sequence length="455" mass="52489">MASTAKDIQASLVHIPFILKSYIQENIKPISAKYSYPNERGINPAFQSLAEVKSRLQLNEKRIFVLRSDFIIATGVKNAYQEYHYHGLEDVIDPALHQYIDWTDRYGHPSLTQPDGKYNGQVYYAGFVCQRRDHLEVFLSSGRFNRSDRVEEGIFPLSEEQTHIIESYLVLNFSKSYGEQDVVFYDTQPGKQDDEDSALFFTDTPFPVVKQYRRYSQESLAKAAACAEAALNYAKARKYIRLNIAPVKPKYSYPGEDNINPAFENIEQVSYPLQHLEKRIWVLRSDFLLATGVKNAYEKEYNYRGIADTFSEASFKFINWDDRYGHPSLTIPEGNYDGSAFYAGYLCQRKGYLQVYLASGRFDRNDLDENQVAILEAYIAAQFQTAYGQQEIVFDYANPDNSYYHTTFFGHGIFSKDNPQRRYDAAKIREILTNIPAKESIKEISQTSHCNIILR</sequence>
<accession>A0A098GCJ5</accession>
<dbReference type="EMBL" id="FMVN01000021">
    <property type="protein sequence ID" value="SCY80047.1"/>
    <property type="molecule type" value="Genomic_DNA"/>
</dbReference>
<keyword evidence="4" id="KW-1185">Reference proteome</keyword>
<proteinExistence type="predicted"/>
<reference evidence="2 4" key="3">
    <citation type="submission" date="2016-10" db="EMBL/GenBank/DDBJ databases">
        <authorList>
            <person name="Varghese N."/>
            <person name="Submissions S."/>
        </authorList>
    </citation>
    <scope>NUCLEOTIDE SEQUENCE [LARGE SCALE GENOMIC DNA]</scope>
    <source>
        <strain evidence="2 4">ATCC 33218</strain>
    </source>
</reference>
<protein>
    <submittedName>
        <fullName evidence="1">Uncharacterized protein</fullName>
    </submittedName>
</protein>
<dbReference type="Proteomes" id="UP000182998">
    <property type="component" value="Unassembled WGS sequence"/>
</dbReference>
<reference evidence="3" key="1">
    <citation type="submission" date="2014-09" db="EMBL/GenBank/DDBJ databases">
        <authorList>
            <person name="Gomez-Valero L."/>
        </authorList>
    </citation>
    <scope>NUCLEOTIDE SEQUENCE [LARGE SCALE GENOMIC DNA]</scope>
    <source>
        <strain evidence="3">ATCC33218</strain>
    </source>
</reference>
<dbReference type="RefSeq" id="WP_045098254.1">
    <property type="nucleotide sequence ID" value="NZ_CP020614.1"/>
</dbReference>
<evidence type="ECO:0000313" key="2">
    <source>
        <dbReference type="EMBL" id="SCY80047.1"/>
    </source>
</evidence>
<reference evidence="1" key="2">
    <citation type="submission" date="2014-09" db="EMBL/GenBank/DDBJ databases">
        <authorList>
            <person name="GOMEZ-VALERO Laura"/>
        </authorList>
    </citation>
    <scope>NUCLEOTIDE SEQUENCE</scope>
    <source>
        <strain evidence="1">ATCC33218</strain>
    </source>
</reference>
<dbReference type="Proteomes" id="UP000032414">
    <property type="component" value="Chromosome I"/>
</dbReference>
<organism evidence="1 3">
    <name type="scientific">Legionella micdadei</name>
    <name type="common">Tatlockia micdadei</name>
    <dbReference type="NCBI Taxonomy" id="451"/>
    <lineage>
        <taxon>Bacteria</taxon>
        <taxon>Pseudomonadati</taxon>
        <taxon>Pseudomonadota</taxon>
        <taxon>Gammaproteobacteria</taxon>
        <taxon>Legionellales</taxon>
        <taxon>Legionellaceae</taxon>
        <taxon>Legionella</taxon>
    </lineage>
</organism>
<evidence type="ECO:0000313" key="3">
    <source>
        <dbReference type="Proteomes" id="UP000032414"/>
    </source>
</evidence>
<dbReference type="KEGG" id="tmc:LMI_0347"/>
<evidence type="ECO:0000313" key="4">
    <source>
        <dbReference type="Proteomes" id="UP000182998"/>
    </source>
</evidence>
<gene>
    <name evidence="1" type="ORF">LMI_0347</name>
    <name evidence="2" type="ORF">SAMN02982997_02972</name>
</gene>
<dbReference type="HOGENOM" id="CLU_608057_0_0_6"/>
<dbReference type="OrthoDB" id="5653008at2"/>
<dbReference type="AlphaFoldDB" id="A0A098GCJ5"/>